<reference evidence="1 2" key="1">
    <citation type="submission" date="2024-06" db="EMBL/GenBank/DDBJ databases">
        <title>Genomic Encyclopedia of Type Strains, Phase IV (KMG-IV): sequencing the most valuable type-strain genomes for metagenomic binning, comparative biology and taxonomic classification.</title>
        <authorList>
            <person name="Goeker M."/>
        </authorList>
    </citation>
    <scope>NUCLEOTIDE SEQUENCE [LARGE SCALE GENOMIC DNA]</scope>
    <source>
        <strain evidence="1 2">DSM 100022</strain>
    </source>
</reference>
<evidence type="ECO:0000313" key="1">
    <source>
        <dbReference type="EMBL" id="MET3582057.1"/>
    </source>
</evidence>
<keyword evidence="2" id="KW-1185">Reference proteome</keyword>
<gene>
    <name evidence="1" type="ORF">ABID19_005115</name>
</gene>
<name>A0ABV2GUV2_9HYPH</name>
<evidence type="ECO:0000313" key="2">
    <source>
        <dbReference type="Proteomes" id="UP001549204"/>
    </source>
</evidence>
<dbReference type="EMBL" id="JBEPMC010000010">
    <property type="protein sequence ID" value="MET3582057.1"/>
    <property type="molecule type" value="Genomic_DNA"/>
</dbReference>
<sequence>MGNLFIWDVTARPWLNSLDHRAAKLTQTTIGLNAKPAYNGREDRNKSAHKALTSGTFVVISMSKRTPDLKPTKQTLLRSSELPGFAATDPIPPRMLALAKRLQEALQQHVEQARADNWKSRSRKGR</sequence>
<protein>
    <submittedName>
        <fullName evidence="1">Uncharacterized protein</fullName>
    </submittedName>
</protein>
<comment type="caution">
    <text evidence="1">The sequence shown here is derived from an EMBL/GenBank/DDBJ whole genome shotgun (WGS) entry which is preliminary data.</text>
</comment>
<proteinExistence type="predicted"/>
<accession>A0ABV2GUV2</accession>
<organism evidence="1 2">
    <name type="scientific">Mesorhizobium robiniae</name>
    <dbReference type="NCBI Taxonomy" id="559315"/>
    <lineage>
        <taxon>Bacteria</taxon>
        <taxon>Pseudomonadati</taxon>
        <taxon>Pseudomonadota</taxon>
        <taxon>Alphaproteobacteria</taxon>
        <taxon>Hyphomicrobiales</taxon>
        <taxon>Phyllobacteriaceae</taxon>
        <taxon>Mesorhizobium</taxon>
    </lineage>
</organism>
<dbReference type="RefSeq" id="WP_354493619.1">
    <property type="nucleotide sequence ID" value="NZ_JBEPMC010000010.1"/>
</dbReference>
<dbReference type="Proteomes" id="UP001549204">
    <property type="component" value="Unassembled WGS sequence"/>
</dbReference>